<feature type="compositionally biased region" description="Low complexity" evidence="2">
    <location>
        <begin position="439"/>
        <end position="449"/>
    </location>
</feature>
<feature type="compositionally biased region" description="Basic and acidic residues" evidence="2">
    <location>
        <begin position="3083"/>
        <end position="3120"/>
    </location>
</feature>
<dbReference type="EMBL" id="CP023778">
    <property type="protein sequence ID" value="ATL71416.1"/>
    <property type="molecule type" value="Genomic_DNA"/>
</dbReference>
<feature type="region of interest" description="Disordered" evidence="2">
    <location>
        <begin position="3318"/>
        <end position="3337"/>
    </location>
</feature>
<evidence type="ECO:0000256" key="2">
    <source>
        <dbReference type="SAM" id="MobiDB-lite"/>
    </source>
</evidence>
<dbReference type="SUPFAM" id="SSF81301">
    <property type="entry name" value="Nucleotidyltransferase"/>
    <property type="match status" value="1"/>
</dbReference>
<dbReference type="SUPFAM" id="SSF56399">
    <property type="entry name" value="ADP-ribosylation"/>
    <property type="match status" value="1"/>
</dbReference>
<feature type="region of interest" description="Disordered" evidence="2">
    <location>
        <begin position="3057"/>
        <end position="3120"/>
    </location>
</feature>
<dbReference type="InterPro" id="IPR007685">
    <property type="entry name" value="RelA_SpoT"/>
</dbReference>
<feature type="compositionally biased region" description="Basic and acidic residues" evidence="2">
    <location>
        <begin position="1134"/>
        <end position="1147"/>
    </location>
</feature>
<protein>
    <recommendedName>
        <fullName evidence="3">RelA/SpoT domain-containing protein</fullName>
    </recommendedName>
</protein>
<dbReference type="Gene3D" id="3.30.460.10">
    <property type="entry name" value="Beta Polymerase, domain 2"/>
    <property type="match status" value="1"/>
</dbReference>
<feature type="compositionally biased region" description="Basic and acidic residues" evidence="2">
    <location>
        <begin position="1665"/>
        <end position="1684"/>
    </location>
</feature>
<feature type="region of interest" description="Disordered" evidence="2">
    <location>
        <begin position="882"/>
        <end position="985"/>
    </location>
</feature>
<feature type="compositionally biased region" description="Basic and acidic residues" evidence="2">
    <location>
        <begin position="974"/>
        <end position="985"/>
    </location>
</feature>
<proteinExistence type="predicted"/>
<sequence length="3337" mass="366899">MGLRIPGELQWVAKYVVGAGDWPQGDETAMRRVAHAWRELATTVDQVETDGASVMREVLAAVDAGQTHNALDEFWRRFAGEKGSLPGVAKTARELADHLDKGAADIEHTKYAILAALAIFAVQMVQAAATAATIIGAPAAAAEEAAAQVATRVTIRMILKKLLTNMISRQALLKGAALGVAQSVGTDLGATLLQIAEGHRGGLTGNEWWALAREGVSGAIAGDIGAAAGSGGIGRFAVGKVDSKLAQFGVAAATDAAANVTGSVAGEATQAVLPGGKFEIDPTTLASSSLASSAALGGAHEAGTRSHEAWQSWKSENDSAAPHLETSSLLDPRAAETPGLPHDALPDTGPPVTGQPVAFDQHQASPVEGNVTAESGAVAPNQSGPLTTHAAGVGSIDVPAGATGSLSGLSTADAAGTAGIHGSSAVDSTHRPGPADLGSASAPHLSSSAPPHPEVGVPPTRFDGNRPDLARADALSPHQDRPTPRLDTVAPTTPEPRHPGSDRRTTSATGPDRAPSPTSGLVRAPGELPRSGGHPFRSEPPLSNRSEMSPTLREPLSDSGSHQPARPHSPGASPDNHPPHTSRNIEPPDTRHPAASPGHRSADNHARQDQSAPAPSSSLPDPGRPHGQSRPPEIAGIFSGFRSKDNGSHPSPSIRPGSSWDRPAPNDSAQTTAPHTGSDPARGRPPVEDKPYYANTRFHDPAAAEEYARKHPGYLDEARDIRSRVTNHPEIARLTPAEIAAIRHNQFMSLNEHVNRATRDGDVQALAEHDSTIRALVGAYNKLPDYHGTVYRGLFIDDPAKLDKFLGEYTTGNTVLDRGFASSDKVSSMGGNIELIIESHYGKDISWTGGQQNEVVFPPGHQFYVKNRYTAGNTYVVELTDLGRNPDDTRGIPADSGEARHTQAVGEPRRVAGTLQAQSRAGSAGPTAGHRGAGRDLAGMGRVGAETDRPGTGRDYGVDPENVGGQPNTPVEPPPDRHGFDPRSDRYVARFNDGRLIRPDPMYAGLYNPEIGRYQPTLEEIQAARAHPPGESPHDIQLRAYLAATNGNPPRPHDALSSPTLEHGSSPALDMRAPESLPRQRTSETKSEPNQVLDRQFTPEPGDPRPPAHPHRAEPHSAPPSSRAPHKQAFAENDAARAHQANDRGSQHESPQPAQVDTHAAPPDPRRAPQAQRFDHRPPFDIRRTVDQSGHPVTELAVRAYLDQRPGVSDEQMRRVASAMWTSAADMVRNDPRLLTGDRLRLDVTFVADPAHAHLHAVVDHSAAPGSRSWPVDITPATVARHLRTHLGLPAEHTGGLGVNDLDVRHLSHEIAAANTSAPLRGLAATREFGPGKLAPLEHPSYLEYVRDALRDGDSYLRWADPRTNRYGDSINDGGPEVPGRRSCCGDALLAGLSAFHGEPEIAHPRYPDRAPDGTLANDGPESGVIDRISNWLDADWQNFGHTGRAGFQTLHDLIGSLGPGASAAVAVGYHTRDPHTGELLYHADGSPVIEEGHGVLIVYPRDAEGPVWWDPQLSRTSDRPLSYLVDHAASLHAIPLLQDASPYVGRTTAHAGTSEAVPDRSVRHQPPIPDVPVRPRMGDLPDPLRRGDQPGPTHRPGEDGARRPQPGDHRIPQSPSGHGRRDLYDSGPGGYIDAGRPGVSVPDTPARTAHPGQPDHAGISDQARVARESPVSDRRLPPPDRQGHPATPTSRHHDDHGGIVDRGTPARRRDLAGTRDGRVLDLPPDIGRAPDFDLPDRAAVERYLNEPHVSQALDRANDNGIVTGAGHPVGDAVRSQLPQHPELARLMRDNPYLERSLLERPQALASLLERSDSIPILSEAAHSVAERGPESVLAEPVHIEPTPLTPEQRAVSDTLTRAVRDLDFTDRRQPGFDRARVDDVSYQREFLEQQYADWEHTQDTLNHLVRDIARNANGDPHWRSSPKSRQRAWDKVAEYGGDVSRLTDLVGAKIVFDRVADVYHALELVANNPHFEVVGFSNPHIEVVGFKDRFVAPRRSGYRDLLLNIRMSNGHIAELRLHLSHVDDVAYYEHALYEVQRDFVALAKQEHRELEPNERALSAEIQRRLNGLFWEATKKGLPDEFPPDTEHGPDGPEPDGPSPRPGPDGPSPRPAPDSGGAVHDVPDVGTSHSDTRSVYSDASNQLPGHDGAEFGRQVNTALDESITRQIQQLEEKAGAKRFFPGSAGREIREHLNSQVARLESGKRDLQELMTRIATDPEFDPVIADAWHRDGMKLAVRIPDKDGHPTTMMLIDRGAGMDPLLVPLRSPEHAIAVVAREARNDIAPEKLHTELRDMVGRPEEAQGHIAADNSKQALELGRRIFQDAAWVEEVRGQLLTDVSRAIARHLDLVPEKARDHFAEQGIKPRRNDLRDYERKQADLIQEDAAELRNRIDQMTEPGFDPRVYEAWRRAKASVTIQIKPFGYLANYDELLPRFQLLDTGSGHEPLLAPLDAPEHRLARIGRQLAASEHPAYILRELKKPSREVAELTAENREQAVALGREALLDRQISEELDSAAAAGKLGPEVDAIRQHLESELDRAASRWLDPSRRAVIGRPVTHPNEQEVQGAILRLRSRINENVRAGIDPEIYRTWSRDAAAIAFRVEHPAEASAVTMHDLGPERGMRLVPTRSGERELALIERELRNGTYPPDIVQKLDALPEHTDGERAADLEAAIDRGRSLLPETEAVRRQVQSSLEKSISESAQFEWKGNFEPSEEQLRAARLDHERSVEGMARAFRERVEHNIRVGIDPEVYGAWREAYDSVRVAVGRGDHVEHMTVLDLGPDREPRLVRSRSPEWELHRIERMAGLGESIYAVDRDLKAGPHEDNLHADSSEEAVELAREVLRQKKEAFDEINAMEQRSLDAARHAVTAGELGPAELPRHEQQIRADTQAIRAIADRLFERGIDPRIVGQVREMYDGRAEGILTHRPTIAGPPHVMLTLEHQPAVREPSHDRALGHDHTSGRDHEQGSRVGELEPTRMRELAEKRERELVHQQELARQRERELEEQRTREAAQEHEREQTRERERQRAQEREHARQEELARTRALRKQYERELARTLEAAPAREQEPEVARGPEHSPNTWAERARDREPEPAPVREPDRAIAHQLEHSPVREPERDETRLPERDRVPLLEQEIGRLVEHERQLMRERERDFTREQELDLLREREREQYTQREVAREQELVPLRQSILEREVEILQTRDMAHQLGEELLQVREPTNEARTPELEKAWEQVREPERVPAPEPITLEWRSTERQLGQLLSMVKRVEAPSPAIKVVITPTDVREAMARELDCPQEYWQHLVNSPEYQRWLALQREQQEQALAKTRARGLDANSRGPVRTR</sequence>
<evidence type="ECO:0000259" key="3">
    <source>
        <dbReference type="SMART" id="SM00954"/>
    </source>
</evidence>
<feature type="compositionally biased region" description="Basic and acidic residues" evidence="2">
    <location>
        <begin position="681"/>
        <end position="693"/>
    </location>
</feature>
<feature type="compositionally biased region" description="Basic and acidic residues" evidence="2">
    <location>
        <begin position="1708"/>
        <end position="1720"/>
    </location>
</feature>
<feature type="compositionally biased region" description="Basic and acidic residues" evidence="2">
    <location>
        <begin position="3057"/>
        <end position="3075"/>
    </location>
</feature>
<accession>A0A291RV43</accession>
<organism evidence="4 5">
    <name type="scientific">Nocardia terpenica</name>
    <dbReference type="NCBI Taxonomy" id="455432"/>
    <lineage>
        <taxon>Bacteria</taxon>
        <taxon>Bacillati</taxon>
        <taxon>Actinomycetota</taxon>
        <taxon>Actinomycetes</taxon>
        <taxon>Mycobacteriales</taxon>
        <taxon>Nocardiaceae</taxon>
        <taxon>Nocardia</taxon>
    </lineage>
</organism>
<feature type="compositionally biased region" description="Pro residues" evidence="2">
    <location>
        <begin position="2095"/>
        <end position="2112"/>
    </location>
</feature>
<dbReference type="Proteomes" id="UP000221961">
    <property type="component" value="Chromosome"/>
</dbReference>
<feature type="region of interest" description="Disordered" evidence="2">
    <location>
        <begin position="2075"/>
        <end position="2149"/>
    </location>
</feature>
<dbReference type="RefSeq" id="WP_098698281.1">
    <property type="nucleotide sequence ID" value="NZ_CP023778.1"/>
</dbReference>
<name>A0A291RV43_9NOCA</name>
<dbReference type="Gene3D" id="3.90.176.10">
    <property type="entry name" value="Toxin ADP-ribosyltransferase, Chain A, domain 1"/>
    <property type="match status" value="1"/>
</dbReference>
<dbReference type="GO" id="GO:0015969">
    <property type="term" value="P:guanosine tetraphosphate metabolic process"/>
    <property type="evidence" value="ECO:0007669"/>
    <property type="project" value="InterPro"/>
</dbReference>
<feature type="compositionally biased region" description="Low complexity" evidence="2">
    <location>
        <begin position="609"/>
        <end position="621"/>
    </location>
</feature>
<gene>
    <name evidence="4" type="ORF">CRH09_01870</name>
</gene>
<feature type="region of interest" description="Disordered" evidence="2">
    <location>
        <begin position="297"/>
        <end position="358"/>
    </location>
</feature>
<dbReference type="CDD" id="cd05399">
    <property type="entry name" value="NT_Rel-Spo_like"/>
    <property type="match status" value="1"/>
</dbReference>
<dbReference type="PROSITE" id="PS51996">
    <property type="entry name" value="TR_MART"/>
    <property type="match status" value="1"/>
</dbReference>
<dbReference type="SMART" id="SM00954">
    <property type="entry name" value="RelA_SpoT"/>
    <property type="match status" value="1"/>
</dbReference>
<feature type="domain" description="RelA/SpoT" evidence="3">
    <location>
        <begin position="1921"/>
        <end position="2038"/>
    </location>
</feature>
<feature type="compositionally biased region" description="Basic and acidic residues" evidence="2">
    <location>
        <begin position="1596"/>
        <end position="1612"/>
    </location>
</feature>
<feature type="compositionally biased region" description="Basic and acidic residues" evidence="2">
    <location>
        <begin position="1577"/>
        <end position="1589"/>
    </location>
</feature>
<feature type="region of interest" description="Disordered" evidence="2">
    <location>
        <begin position="421"/>
        <end position="693"/>
    </location>
</feature>
<feature type="compositionally biased region" description="Basic and acidic residues" evidence="2">
    <location>
        <begin position="495"/>
        <end position="505"/>
    </location>
</feature>
<dbReference type="Pfam" id="PF15644">
    <property type="entry name" value="Gln_amidase"/>
    <property type="match status" value="1"/>
</dbReference>
<dbReference type="Pfam" id="PF25547">
    <property type="entry name" value="WXG100_2"/>
    <property type="match status" value="1"/>
</dbReference>
<feature type="region of interest" description="Disordered" evidence="2">
    <location>
        <begin position="2948"/>
        <end position="3043"/>
    </location>
</feature>
<feature type="coiled-coil region" evidence="1">
    <location>
        <begin position="2829"/>
        <end position="2859"/>
    </location>
</feature>
<feature type="compositionally biased region" description="Basic and acidic residues" evidence="2">
    <location>
        <begin position="2075"/>
        <end position="2091"/>
    </location>
</feature>
<evidence type="ECO:0000256" key="1">
    <source>
        <dbReference type="SAM" id="Coils"/>
    </source>
</evidence>
<feature type="compositionally biased region" description="Polar residues" evidence="2">
    <location>
        <begin position="2127"/>
        <end position="2143"/>
    </location>
</feature>
<evidence type="ECO:0000313" key="4">
    <source>
        <dbReference type="EMBL" id="ATL71416.1"/>
    </source>
</evidence>
<dbReference type="InterPro" id="IPR057746">
    <property type="entry name" value="CpnT-like_N"/>
</dbReference>
<dbReference type="InterPro" id="IPR043519">
    <property type="entry name" value="NT_sf"/>
</dbReference>
<keyword evidence="1" id="KW-0175">Coiled coil</keyword>
<evidence type="ECO:0000313" key="5">
    <source>
        <dbReference type="Proteomes" id="UP000221961"/>
    </source>
</evidence>
<feature type="compositionally biased region" description="Basic and acidic residues" evidence="2">
    <location>
        <begin position="1173"/>
        <end position="1186"/>
    </location>
</feature>
<dbReference type="InterPro" id="IPR028908">
    <property type="entry name" value="Tox-PL_dom"/>
</dbReference>
<feature type="region of interest" description="Disordered" evidence="2">
    <location>
        <begin position="1044"/>
        <end position="1186"/>
    </location>
</feature>
<reference evidence="4 5" key="1">
    <citation type="submission" date="2017-10" db="EMBL/GenBank/DDBJ databases">
        <title>Comparative genomics between pathogenic Norcardia.</title>
        <authorList>
            <person name="Zeng L."/>
        </authorList>
    </citation>
    <scope>NUCLEOTIDE SEQUENCE [LARGE SCALE GENOMIC DNA]</scope>
    <source>
        <strain evidence="4 5">NC_YFY_NT001</strain>
    </source>
</reference>
<feature type="region of interest" description="Disordered" evidence="2">
    <location>
        <begin position="1550"/>
        <end position="1725"/>
    </location>
</feature>
<dbReference type="GeneID" id="88356180"/>
<dbReference type="KEGG" id="ntp:CRH09_01870"/>